<proteinExistence type="predicted"/>
<evidence type="ECO:0000313" key="2">
    <source>
        <dbReference type="Proteomes" id="UP000245910"/>
    </source>
</evidence>
<organism evidence="1 2">
    <name type="scientific">Fusarium venenatum</name>
    <dbReference type="NCBI Taxonomy" id="56646"/>
    <lineage>
        <taxon>Eukaryota</taxon>
        <taxon>Fungi</taxon>
        <taxon>Dikarya</taxon>
        <taxon>Ascomycota</taxon>
        <taxon>Pezizomycotina</taxon>
        <taxon>Sordariomycetes</taxon>
        <taxon>Hypocreomycetidae</taxon>
        <taxon>Hypocreales</taxon>
        <taxon>Nectriaceae</taxon>
        <taxon>Fusarium</taxon>
    </lineage>
</organism>
<evidence type="ECO:0000313" key="1">
    <source>
        <dbReference type="EMBL" id="CEI67114.1"/>
    </source>
</evidence>
<accession>A0A2L2T889</accession>
<dbReference type="AlphaFoldDB" id="A0A2L2T889"/>
<dbReference type="Proteomes" id="UP000245910">
    <property type="component" value="Chromosome I"/>
</dbReference>
<keyword evidence="2" id="KW-1185">Reference proteome</keyword>
<sequence length="91" mass="10228">MSVLPLSPQAWSRLACALVVSWGDICSLTIKPPAATPRSLTGSTTGWFLHYQQNATAARVITFPLFRLHGCEKIRKPQFYYVMVLESEEEN</sequence>
<protein>
    <submittedName>
        <fullName evidence="1">Uncharacterized protein</fullName>
    </submittedName>
</protein>
<name>A0A2L2T889_9HYPO</name>
<reference evidence="2" key="1">
    <citation type="submission" date="2014-10" db="EMBL/GenBank/DDBJ databases">
        <authorList>
            <person name="King R."/>
        </authorList>
    </citation>
    <scope>NUCLEOTIDE SEQUENCE [LARGE SCALE GENOMIC DNA]</scope>
    <source>
        <strain evidence="2">A3/5</strain>
    </source>
</reference>
<dbReference type="EMBL" id="LN649229">
    <property type="protein sequence ID" value="CEI67114.1"/>
    <property type="molecule type" value="Genomic_DNA"/>
</dbReference>